<protein>
    <submittedName>
        <fullName evidence="2">Putative toxin-antitoxin system toxin component, PIN family</fullName>
    </submittedName>
</protein>
<sequence length="134" mass="15438">MKVVLDTNIYLSGLIFSNSNPALILDFARRGKFELYCSDFIIREIRRNLIIKFGYDEIIAEQFIEEILKISKIIIVRRKVEIIKVRKDDNRILECALAAKADYLITGDKKHILPLGKIAVTKIISAAEFIEKLK</sequence>
<reference evidence="3" key="1">
    <citation type="submission" date="2017-09" db="EMBL/GenBank/DDBJ databases">
        <title>Depth-based differentiation of microbial function through sediment-hosted aquifers and enrichment of novel symbionts in the deep terrestrial subsurface.</title>
        <authorList>
            <person name="Probst A.J."/>
            <person name="Ladd B."/>
            <person name="Jarett J.K."/>
            <person name="Geller-Mcgrath D.E."/>
            <person name="Sieber C.M.K."/>
            <person name="Emerson J.B."/>
            <person name="Anantharaman K."/>
            <person name="Thomas B.C."/>
            <person name="Malmstrom R."/>
            <person name="Stieglmeier M."/>
            <person name="Klingl A."/>
            <person name="Woyke T."/>
            <person name="Ryan C.M."/>
            <person name="Banfield J.F."/>
        </authorList>
    </citation>
    <scope>NUCLEOTIDE SEQUENCE [LARGE SCALE GENOMIC DNA]</scope>
</reference>
<name>A0A2M7K1K2_9BACT</name>
<dbReference type="SUPFAM" id="SSF88723">
    <property type="entry name" value="PIN domain-like"/>
    <property type="match status" value="1"/>
</dbReference>
<dbReference type="AlphaFoldDB" id="A0A2M7K1K2"/>
<feature type="domain" description="PIN" evidence="1">
    <location>
        <begin position="1"/>
        <end position="113"/>
    </location>
</feature>
<dbReference type="EMBL" id="PFIK01000033">
    <property type="protein sequence ID" value="PIX30101.1"/>
    <property type="molecule type" value="Genomic_DNA"/>
</dbReference>
<dbReference type="NCBIfam" id="TIGR00305">
    <property type="entry name" value="putative toxin-antitoxin system toxin component, PIN family"/>
    <property type="match status" value="1"/>
</dbReference>
<accession>A0A2M7K1K2</accession>
<gene>
    <name evidence="2" type="ORF">COZ63_01495</name>
</gene>
<evidence type="ECO:0000313" key="3">
    <source>
        <dbReference type="Proteomes" id="UP000229924"/>
    </source>
</evidence>
<evidence type="ECO:0000259" key="1">
    <source>
        <dbReference type="SMART" id="SM00670"/>
    </source>
</evidence>
<dbReference type="PANTHER" id="PTHR34610:SF3">
    <property type="entry name" value="SSL7007 PROTEIN"/>
    <property type="match status" value="1"/>
</dbReference>
<dbReference type="InterPro" id="IPR002850">
    <property type="entry name" value="PIN_toxin-like"/>
</dbReference>
<dbReference type="PANTHER" id="PTHR34610">
    <property type="entry name" value="SSL7007 PROTEIN"/>
    <property type="match status" value="1"/>
</dbReference>
<comment type="caution">
    <text evidence="2">The sequence shown here is derived from an EMBL/GenBank/DDBJ whole genome shotgun (WGS) entry which is preliminary data.</text>
</comment>
<dbReference type="Proteomes" id="UP000229924">
    <property type="component" value="Unassembled WGS sequence"/>
</dbReference>
<dbReference type="InterPro" id="IPR029060">
    <property type="entry name" value="PIN-like_dom_sf"/>
</dbReference>
<evidence type="ECO:0000313" key="2">
    <source>
        <dbReference type="EMBL" id="PIX30101.1"/>
    </source>
</evidence>
<dbReference type="SMART" id="SM00670">
    <property type="entry name" value="PINc"/>
    <property type="match status" value="1"/>
</dbReference>
<proteinExistence type="predicted"/>
<dbReference type="Pfam" id="PF13470">
    <property type="entry name" value="PIN_3"/>
    <property type="match status" value="1"/>
</dbReference>
<dbReference type="Gene3D" id="3.40.50.1010">
    <property type="entry name" value="5'-nuclease"/>
    <property type="match status" value="1"/>
</dbReference>
<organism evidence="2 3">
    <name type="scientific">Candidatus Berkelbacteria bacterium CG_4_8_14_3_um_filter_42_13</name>
    <dbReference type="NCBI Taxonomy" id="1974505"/>
    <lineage>
        <taxon>Bacteria</taxon>
        <taxon>Candidatus Berkelbacteria</taxon>
    </lineage>
</organism>
<dbReference type="InterPro" id="IPR002716">
    <property type="entry name" value="PIN_dom"/>
</dbReference>